<evidence type="ECO:0000313" key="1">
    <source>
        <dbReference type="EMBL" id="KAK9005427.1"/>
    </source>
</evidence>
<reference evidence="1 2" key="1">
    <citation type="journal article" date="2024" name="G3 (Bethesda)">
        <title>Genome assembly of Hibiscus sabdariffa L. provides insights into metabolisms of medicinal natural products.</title>
        <authorList>
            <person name="Kim T."/>
        </authorList>
    </citation>
    <scope>NUCLEOTIDE SEQUENCE [LARGE SCALE GENOMIC DNA]</scope>
    <source>
        <strain evidence="1">TK-2024</strain>
        <tissue evidence="1">Old leaves</tissue>
    </source>
</reference>
<proteinExistence type="predicted"/>
<comment type="caution">
    <text evidence="1">The sequence shown here is derived from an EMBL/GenBank/DDBJ whole genome shotgun (WGS) entry which is preliminary data.</text>
</comment>
<name>A0ABR2QXK1_9ROSI</name>
<dbReference type="EMBL" id="JBBPBN010000030">
    <property type="protein sequence ID" value="KAK9005427.1"/>
    <property type="molecule type" value="Genomic_DNA"/>
</dbReference>
<organism evidence="1 2">
    <name type="scientific">Hibiscus sabdariffa</name>
    <name type="common">roselle</name>
    <dbReference type="NCBI Taxonomy" id="183260"/>
    <lineage>
        <taxon>Eukaryota</taxon>
        <taxon>Viridiplantae</taxon>
        <taxon>Streptophyta</taxon>
        <taxon>Embryophyta</taxon>
        <taxon>Tracheophyta</taxon>
        <taxon>Spermatophyta</taxon>
        <taxon>Magnoliopsida</taxon>
        <taxon>eudicotyledons</taxon>
        <taxon>Gunneridae</taxon>
        <taxon>Pentapetalae</taxon>
        <taxon>rosids</taxon>
        <taxon>malvids</taxon>
        <taxon>Malvales</taxon>
        <taxon>Malvaceae</taxon>
        <taxon>Malvoideae</taxon>
        <taxon>Hibiscus</taxon>
    </lineage>
</organism>
<accession>A0ABR2QXK1</accession>
<dbReference type="Proteomes" id="UP001396334">
    <property type="component" value="Unassembled WGS sequence"/>
</dbReference>
<gene>
    <name evidence="1" type="ORF">V6N11_042861</name>
</gene>
<keyword evidence="2" id="KW-1185">Reference proteome</keyword>
<sequence length="80" mass="9188">MLEHGGEAVRSGLNAAAIGHRNSAARGGKEIGMWRDFCCRSTPICNCFCWSAQFNSHRTSSPADRGQGQRYWCRWWRRRQ</sequence>
<protein>
    <submittedName>
        <fullName evidence="1">Uncharacterized protein</fullName>
    </submittedName>
</protein>
<evidence type="ECO:0000313" key="2">
    <source>
        <dbReference type="Proteomes" id="UP001396334"/>
    </source>
</evidence>